<evidence type="ECO:0000256" key="1">
    <source>
        <dbReference type="SAM" id="MobiDB-lite"/>
    </source>
</evidence>
<sequence length="276" mass="28272">MLAALSWPVCDQPGLVWATSSPKLEPPAPYYNLLFFCTGGINFEGNYVDACLNSGSQCGEGNYVGQPAAEAFCEYLGFDHAVKGQTKVVAADYPTHSLTGEWCLRAGQYADGNYTSQAQFDRLGLSGQDGCKKLDTVVCYRDRATSRQFLDNIQSQTNASVAAAPIVAPFLASSPTTSTDNSPSPLPDAGLAPSDAATPSAGDQTAPATTSGAQAPPLAPITFAVGPDPLAPVPAPSEALGSQAAAPILRPASSDAPSSNTGAANLTAAGRKMLAV</sequence>
<dbReference type="AlphaFoldDB" id="A0AAW1PTH8"/>
<protein>
    <submittedName>
        <fullName evidence="2">Uncharacterized protein</fullName>
    </submittedName>
</protein>
<name>A0AAW1PTH8_9CHLO</name>
<feature type="region of interest" description="Disordered" evidence="1">
    <location>
        <begin position="174"/>
        <end position="276"/>
    </location>
</feature>
<reference evidence="2 3" key="1">
    <citation type="journal article" date="2024" name="Nat. Commun.">
        <title>Phylogenomics reveals the evolutionary origins of lichenization in chlorophyte algae.</title>
        <authorList>
            <person name="Puginier C."/>
            <person name="Libourel C."/>
            <person name="Otte J."/>
            <person name="Skaloud P."/>
            <person name="Haon M."/>
            <person name="Grisel S."/>
            <person name="Petersen M."/>
            <person name="Berrin J.G."/>
            <person name="Delaux P.M."/>
            <person name="Dal Grande F."/>
            <person name="Keller J."/>
        </authorList>
    </citation>
    <scope>NUCLEOTIDE SEQUENCE [LARGE SCALE GENOMIC DNA]</scope>
    <source>
        <strain evidence="2 3">SAG 2043</strain>
    </source>
</reference>
<gene>
    <name evidence="2" type="ORF">WJX72_004254</name>
</gene>
<proteinExistence type="predicted"/>
<feature type="compositionally biased region" description="Low complexity" evidence="1">
    <location>
        <begin position="174"/>
        <end position="183"/>
    </location>
</feature>
<evidence type="ECO:0000313" key="2">
    <source>
        <dbReference type="EMBL" id="KAK9811459.1"/>
    </source>
</evidence>
<dbReference type="EMBL" id="JALJOR010000009">
    <property type="protein sequence ID" value="KAK9811459.1"/>
    <property type="molecule type" value="Genomic_DNA"/>
</dbReference>
<feature type="compositionally biased region" description="Polar residues" evidence="1">
    <location>
        <begin position="201"/>
        <end position="213"/>
    </location>
</feature>
<organism evidence="2 3">
    <name type="scientific">[Myrmecia] bisecta</name>
    <dbReference type="NCBI Taxonomy" id="41462"/>
    <lineage>
        <taxon>Eukaryota</taxon>
        <taxon>Viridiplantae</taxon>
        <taxon>Chlorophyta</taxon>
        <taxon>core chlorophytes</taxon>
        <taxon>Trebouxiophyceae</taxon>
        <taxon>Trebouxiales</taxon>
        <taxon>Trebouxiaceae</taxon>
        <taxon>Myrmecia</taxon>
    </lineage>
</organism>
<evidence type="ECO:0000313" key="3">
    <source>
        <dbReference type="Proteomes" id="UP001489004"/>
    </source>
</evidence>
<dbReference type="Proteomes" id="UP001489004">
    <property type="component" value="Unassembled WGS sequence"/>
</dbReference>
<comment type="caution">
    <text evidence="2">The sequence shown here is derived from an EMBL/GenBank/DDBJ whole genome shotgun (WGS) entry which is preliminary data.</text>
</comment>
<feature type="compositionally biased region" description="Polar residues" evidence="1">
    <location>
        <begin position="255"/>
        <end position="264"/>
    </location>
</feature>
<keyword evidence="3" id="KW-1185">Reference proteome</keyword>
<accession>A0AAW1PTH8</accession>